<feature type="domain" description="DUF8021" evidence="1">
    <location>
        <begin position="183"/>
        <end position="286"/>
    </location>
</feature>
<dbReference type="RefSeq" id="XP_043164734.1">
    <property type="nucleotide sequence ID" value="XM_043308799.1"/>
</dbReference>
<evidence type="ECO:0000313" key="3">
    <source>
        <dbReference type="Proteomes" id="UP000676310"/>
    </source>
</evidence>
<sequence length="293" mass="31454">MLSSSDHGPPRAHFSKRNLASDLARMQIPFQLRLPIAVAIFAATTSSAECTREGLLTTAQSYLAAQTAGNPSTLSLASTNFTYLQNNRASDIATGLLSIPFIIDLNRSTADIAACASYTMWISASGTKPHVVGTQIRHTDNDTSIISSIDTVAATTGDLFFDAAKTLSYIRAETWSTLPASSQPSRALLKSIGDAYLDMWTNATAADTIPWGTRCERVEGSMYTNPCGGSLPHGGSQKVNGMRRYVIDETIGSVQVSCQFDSLGPWPDSHEIRVEEGKVRYVHTVTVLKGVGS</sequence>
<name>A0A8J2HTQ4_9PLEO</name>
<proteinExistence type="predicted"/>
<accession>A0A8J2HTQ4</accession>
<gene>
    <name evidence="2" type="ORF">ALTATR162_LOCUS1204</name>
</gene>
<organism evidence="2 3">
    <name type="scientific">Alternaria atra</name>
    <dbReference type="NCBI Taxonomy" id="119953"/>
    <lineage>
        <taxon>Eukaryota</taxon>
        <taxon>Fungi</taxon>
        <taxon>Dikarya</taxon>
        <taxon>Ascomycota</taxon>
        <taxon>Pezizomycotina</taxon>
        <taxon>Dothideomycetes</taxon>
        <taxon>Pleosporomycetidae</taxon>
        <taxon>Pleosporales</taxon>
        <taxon>Pleosporineae</taxon>
        <taxon>Pleosporaceae</taxon>
        <taxon>Alternaria</taxon>
        <taxon>Alternaria sect. Ulocladioides</taxon>
    </lineage>
</organism>
<dbReference type="OrthoDB" id="3504677at2759"/>
<dbReference type="GeneID" id="67012379"/>
<dbReference type="Proteomes" id="UP000676310">
    <property type="component" value="Unassembled WGS sequence"/>
</dbReference>
<evidence type="ECO:0000259" key="1">
    <source>
        <dbReference type="Pfam" id="PF26061"/>
    </source>
</evidence>
<comment type="caution">
    <text evidence="2">The sequence shown here is derived from an EMBL/GenBank/DDBJ whole genome shotgun (WGS) entry which is preliminary data.</text>
</comment>
<dbReference type="AlphaFoldDB" id="A0A8J2HTQ4"/>
<reference evidence="2" key="1">
    <citation type="submission" date="2021-05" db="EMBL/GenBank/DDBJ databases">
        <authorList>
            <person name="Stam R."/>
        </authorList>
    </citation>
    <scope>NUCLEOTIDE SEQUENCE</scope>
    <source>
        <strain evidence="2">CS162</strain>
    </source>
</reference>
<dbReference type="InterPro" id="IPR058334">
    <property type="entry name" value="DUF8021"/>
</dbReference>
<dbReference type="EMBL" id="CAJRGZ010000015">
    <property type="protein sequence ID" value="CAG5142706.1"/>
    <property type="molecule type" value="Genomic_DNA"/>
</dbReference>
<evidence type="ECO:0000313" key="2">
    <source>
        <dbReference type="EMBL" id="CAG5142706.1"/>
    </source>
</evidence>
<keyword evidence="3" id="KW-1185">Reference proteome</keyword>
<dbReference type="Pfam" id="PF26061">
    <property type="entry name" value="DUF8021"/>
    <property type="match status" value="1"/>
</dbReference>
<protein>
    <recommendedName>
        <fullName evidence="1">DUF8021 domain-containing protein</fullName>
    </recommendedName>
</protein>